<keyword evidence="5" id="KW-0560">Oxidoreductase</keyword>
<reference evidence="8 9" key="1">
    <citation type="submission" date="2015-04" db="EMBL/GenBank/DDBJ databases">
        <title>The draft genome sequence of Erythrobacter luteus KA37.</title>
        <authorList>
            <person name="Zhuang L."/>
            <person name="Liu Y."/>
            <person name="Shao Z."/>
        </authorList>
    </citation>
    <scope>NUCLEOTIDE SEQUENCE [LARGE SCALE GENOMIC DNA]</scope>
    <source>
        <strain evidence="8 9">KA37</strain>
    </source>
</reference>
<evidence type="ECO:0000256" key="2">
    <source>
        <dbReference type="ARBA" id="ARBA00010644"/>
    </source>
</evidence>
<comment type="pathway">
    <text evidence="1">Porphyrin-containing compound metabolism; protoporphyrin-IX biosynthesis; protoporphyrinogen-IX from coproporphyrinogen-III (O2 route): step 1/1.</text>
</comment>
<dbReference type="PANTHER" id="PTHR10755">
    <property type="entry name" value="COPROPORPHYRINOGEN III OXIDASE, MITOCHONDRIAL"/>
    <property type="match status" value="1"/>
</dbReference>
<dbReference type="OrthoDB" id="9777553at2"/>
<evidence type="ECO:0000256" key="6">
    <source>
        <dbReference type="ARBA" id="ARBA00023133"/>
    </source>
</evidence>
<protein>
    <recommendedName>
        <fullName evidence="4">coproporphyrinogen oxidase</fullName>
        <ecNumber evidence="4">1.3.3.3</ecNumber>
    </recommendedName>
</protein>
<dbReference type="RefSeq" id="WP_047004431.1">
    <property type="nucleotide sequence ID" value="NZ_LBHB01000002.1"/>
</dbReference>
<dbReference type="PANTHER" id="PTHR10755:SF0">
    <property type="entry name" value="OXYGEN-DEPENDENT COPROPORPHYRINOGEN-III OXIDASE, MITOCHONDRIAL"/>
    <property type="match status" value="1"/>
</dbReference>
<evidence type="ECO:0000256" key="1">
    <source>
        <dbReference type="ARBA" id="ARBA00005168"/>
    </source>
</evidence>
<sequence length="284" mass="31881">MDWTTQTEQARHWFESLRTRICAEFEAIEREAGSDAAFDYIAWDRDTDDGSHGGGGVRGVMKGRVFEKVGVNVSTVSGVFAPQFAASVNGASEEAPEFTATGISLVAHMANPHVPAVHMNTRFLTTQAAWFGGGADLNPPIEYAEDTDAFHARLRAACAAHNPTYYERFKKWADEYFFLPHRGVHRGVGGIFYDHLECEDEASFERHFAFTRDVGEAFLDAFPAIVRKRMGQEWTPEEKARQLEWRGRYVEFNLVYDRGTLFGLKTGGNIDAILMSLPPEVTWS</sequence>
<dbReference type="PATRIC" id="fig|1581420.6.peg.2378"/>
<gene>
    <name evidence="8" type="ORF">AAW00_11630</name>
</gene>
<dbReference type="NCBIfam" id="NF003727">
    <property type="entry name" value="PRK05330.1"/>
    <property type="match status" value="1"/>
</dbReference>
<dbReference type="Proteomes" id="UP000053464">
    <property type="component" value="Unassembled WGS sequence"/>
</dbReference>
<dbReference type="PRINTS" id="PR00073">
    <property type="entry name" value="COPRGNOXDASE"/>
</dbReference>
<proteinExistence type="inferred from homology"/>
<comment type="caution">
    <text evidence="8">The sequence shown here is derived from an EMBL/GenBank/DDBJ whole genome shotgun (WGS) entry which is preliminary data.</text>
</comment>
<organism evidence="8 9">
    <name type="scientific">Aurantiacibacter luteus</name>
    <dbReference type="NCBI Taxonomy" id="1581420"/>
    <lineage>
        <taxon>Bacteria</taxon>
        <taxon>Pseudomonadati</taxon>
        <taxon>Pseudomonadota</taxon>
        <taxon>Alphaproteobacteria</taxon>
        <taxon>Sphingomonadales</taxon>
        <taxon>Erythrobacteraceae</taxon>
        <taxon>Aurantiacibacter</taxon>
    </lineage>
</organism>
<comment type="similarity">
    <text evidence="2">Belongs to the aerobic coproporphyrinogen-III oxidase family.</text>
</comment>
<dbReference type="Pfam" id="PF01218">
    <property type="entry name" value="Coprogen_oxidas"/>
    <property type="match status" value="1"/>
</dbReference>
<dbReference type="EMBL" id="LBHB01000002">
    <property type="protein sequence ID" value="KLE34783.1"/>
    <property type="molecule type" value="Genomic_DNA"/>
</dbReference>
<dbReference type="SUPFAM" id="SSF102886">
    <property type="entry name" value="Coproporphyrinogen III oxidase"/>
    <property type="match status" value="1"/>
</dbReference>
<evidence type="ECO:0000313" key="9">
    <source>
        <dbReference type="Proteomes" id="UP000053464"/>
    </source>
</evidence>
<accession>A0A0G9MZS6</accession>
<dbReference type="GO" id="GO:0004109">
    <property type="term" value="F:coproporphyrinogen oxidase activity"/>
    <property type="evidence" value="ECO:0007669"/>
    <property type="project" value="UniProtKB-EC"/>
</dbReference>
<dbReference type="GO" id="GO:0006782">
    <property type="term" value="P:protoporphyrinogen IX biosynthetic process"/>
    <property type="evidence" value="ECO:0007669"/>
    <property type="project" value="TreeGrafter"/>
</dbReference>
<evidence type="ECO:0000256" key="3">
    <source>
        <dbReference type="ARBA" id="ARBA00011738"/>
    </source>
</evidence>
<dbReference type="STRING" id="1581420.AAW00_11630"/>
<evidence type="ECO:0000256" key="7">
    <source>
        <dbReference type="ARBA" id="ARBA00023244"/>
    </source>
</evidence>
<dbReference type="PIRSF" id="PIRSF000166">
    <property type="entry name" value="Coproporphyri_ox"/>
    <property type="match status" value="1"/>
</dbReference>
<dbReference type="GO" id="GO:0005737">
    <property type="term" value="C:cytoplasm"/>
    <property type="evidence" value="ECO:0007669"/>
    <property type="project" value="TreeGrafter"/>
</dbReference>
<keyword evidence="7" id="KW-0627">Porphyrin biosynthesis</keyword>
<keyword evidence="6" id="KW-0350">Heme biosynthesis</keyword>
<name>A0A0G9MZS6_9SPHN</name>
<evidence type="ECO:0000313" key="8">
    <source>
        <dbReference type="EMBL" id="KLE34783.1"/>
    </source>
</evidence>
<dbReference type="InterPro" id="IPR036406">
    <property type="entry name" value="Coprogen_oxidase_aer_sf"/>
</dbReference>
<evidence type="ECO:0000256" key="4">
    <source>
        <dbReference type="ARBA" id="ARBA00012869"/>
    </source>
</evidence>
<comment type="subunit">
    <text evidence="3">Homodimer.</text>
</comment>
<keyword evidence="9" id="KW-1185">Reference proteome</keyword>
<dbReference type="AlphaFoldDB" id="A0A0G9MZS6"/>
<dbReference type="Gene3D" id="3.40.1500.10">
    <property type="entry name" value="Coproporphyrinogen III oxidase, aerobic"/>
    <property type="match status" value="1"/>
</dbReference>
<evidence type="ECO:0000256" key="5">
    <source>
        <dbReference type="ARBA" id="ARBA00023002"/>
    </source>
</evidence>
<dbReference type="InterPro" id="IPR001260">
    <property type="entry name" value="Coprogen_oxidase_aer"/>
</dbReference>
<dbReference type="EC" id="1.3.3.3" evidence="4"/>